<dbReference type="RefSeq" id="XP_001875168.1">
    <property type="nucleotide sequence ID" value="XM_001875133.1"/>
</dbReference>
<dbReference type="OrthoDB" id="107110at2759"/>
<protein>
    <submittedName>
        <fullName evidence="1">Predicted protein</fullName>
    </submittedName>
</protein>
<name>B0CU52_LACBS</name>
<accession>B0CU52</accession>
<sequence length="1012" mass="111534">MGDPGLLEHPNPAVKERLQSFSELGELRCKLAEWLNKPGSLQIWRYGVAMARKFFKERTASAYGMDPEVLVELYGKPDEYDVETCSNESLVYLLCHGSDVDLLIGSGIQTKIINAQSDDGVMIERESQSMEEAAIRLNSSFTAKFHGPVALWLKTGLEIYKKLYNENIHYGKAITVLQSSGTGKSRAAAELAKSYPIQSQDPTKYWGVSICFRGMGHNFKRTPDPRDGFPLGDIPVFEFLTKPSKVLPPEVVLNLGPLKSEEIAAAFLGAFCAVLYETMVDARRGRDTAQAKIVFDPAWGIPGKHPENSPRYKNFVKVQGKAIALLTEGVAGVLKARDIRTVSTKSSPQIPQGEQDNSGNQMEISAAISAVSSGSAAPLEATKGTPSTSRKKGIGPWVQELHNVLVKPSAEALNQELTELGLSSFIFTFDECCLLNFTPRERAEDRITLLAMQRAIKACDRLGFWFLMLDTTAGLGDIYPNADETANSWRLQNDFKPLPPFPFMPYDVMVPSPETLSKIPMHTLQLDNLCKYGRPLWSLYHDDEIMCAAARKLLCARPEQFLHANTNVKSDARNLQVLALHSTRFILNLYAEGAAKTMAINSVKSHMRLLTDYDAETGILKSVVPSEPILAIAAGWLLLSEKEVYIAAMRTLVEELLLANDIISIGEKGETLARIILIVTRDATVAAAGGQLCNVDTSSKPNKIVEENNRGSHLQLAVRPFTLKLFLQNLLNEEHIRKAGLQWTEDVHLNFTHFAQLSNFVDETVTVEFLVMCWQRGVALQCVHNQAVIDAILVGYSGDLSEPFDPEKFVFVVLQFKNRGAAAELSLIKTITTPFIKFKSKTWKPRYIAILMDLGTPTRFGNKNGPCVQITSCKAEEGQYWSAFDESQEVEADRINIRGYDAYSSLAEWAPAMLYFQTSNADSTGLSTDVLEQRNGGEDIGERITSGSVARQGKTGLVVDNQANGIARRWSLVDVTALEAADAENAAGDVVEDAPVLVPTMTEYGAVVVDVA</sequence>
<evidence type="ECO:0000313" key="2">
    <source>
        <dbReference type="Proteomes" id="UP000001194"/>
    </source>
</evidence>
<dbReference type="GeneID" id="6070571"/>
<dbReference type="EMBL" id="DS547092">
    <property type="protein sequence ID" value="EDR14609.1"/>
    <property type="molecule type" value="Genomic_DNA"/>
</dbReference>
<evidence type="ECO:0000313" key="1">
    <source>
        <dbReference type="EMBL" id="EDR14609.1"/>
    </source>
</evidence>
<keyword evidence="2" id="KW-1185">Reference proteome</keyword>
<reference evidence="1 2" key="1">
    <citation type="journal article" date="2008" name="Nature">
        <title>The genome of Laccaria bicolor provides insights into mycorrhizal symbiosis.</title>
        <authorList>
            <person name="Martin F."/>
            <person name="Aerts A."/>
            <person name="Ahren D."/>
            <person name="Brun A."/>
            <person name="Danchin E.G.J."/>
            <person name="Duchaussoy F."/>
            <person name="Gibon J."/>
            <person name="Kohler A."/>
            <person name="Lindquist E."/>
            <person name="Pereda V."/>
            <person name="Salamov A."/>
            <person name="Shapiro H.J."/>
            <person name="Wuyts J."/>
            <person name="Blaudez D."/>
            <person name="Buee M."/>
            <person name="Brokstein P."/>
            <person name="Canbaeck B."/>
            <person name="Cohen D."/>
            <person name="Courty P.E."/>
            <person name="Coutinho P.M."/>
            <person name="Delaruelle C."/>
            <person name="Detter J.C."/>
            <person name="Deveau A."/>
            <person name="DiFazio S."/>
            <person name="Duplessis S."/>
            <person name="Fraissinet-Tachet L."/>
            <person name="Lucic E."/>
            <person name="Frey-Klett P."/>
            <person name="Fourrey C."/>
            <person name="Feussner I."/>
            <person name="Gay G."/>
            <person name="Grimwood J."/>
            <person name="Hoegger P.J."/>
            <person name="Jain P."/>
            <person name="Kilaru S."/>
            <person name="Labbe J."/>
            <person name="Lin Y.C."/>
            <person name="Legue V."/>
            <person name="Le Tacon F."/>
            <person name="Marmeisse R."/>
            <person name="Melayah D."/>
            <person name="Montanini B."/>
            <person name="Muratet M."/>
            <person name="Nehls U."/>
            <person name="Niculita-Hirzel H."/>
            <person name="Oudot-Le Secq M.P."/>
            <person name="Peter M."/>
            <person name="Quesneville H."/>
            <person name="Rajashekar B."/>
            <person name="Reich M."/>
            <person name="Rouhier N."/>
            <person name="Schmutz J."/>
            <person name="Yin T."/>
            <person name="Chalot M."/>
            <person name="Henrissat B."/>
            <person name="Kuees U."/>
            <person name="Lucas S."/>
            <person name="Van de Peer Y."/>
            <person name="Podila G.K."/>
            <person name="Polle A."/>
            <person name="Pukkila P.J."/>
            <person name="Richardson P.M."/>
            <person name="Rouze P."/>
            <person name="Sanders I.R."/>
            <person name="Stajich J.E."/>
            <person name="Tunlid A."/>
            <person name="Tuskan G."/>
            <person name="Grigoriev I.V."/>
        </authorList>
    </citation>
    <scope>NUCLEOTIDE SEQUENCE [LARGE SCALE GENOMIC DNA]</scope>
    <source>
        <strain evidence="2">S238N-H82 / ATCC MYA-4686</strain>
    </source>
</reference>
<dbReference type="HOGENOM" id="CLU_018403_0_0_1"/>
<dbReference type="KEGG" id="lbc:LACBIDRAFT_321782"/>
<dbReference type="Proteomes" id="UP000001194">
    <property type="component" value="Unassembled WGS sequence"/>
</dbReference>
<gene>
    <name evidence="1" type="ORF">LACBIDRAFT_321782</name>
</gene>
<dbReference type="STRING" id="486041.B0CU52"/>
<dbReference type="PANTHER" id="PTHR33266">
    <property type="entry name" value="CHROMOSOME 15, WHOLE GENOME SHOTGUN SEQUENCE"/>
    <property type="match status" value="1"/>
</dbReference>
<proteinExistence type="predicted"/>
<dbReference type="InParanoid" id="B0CU52"/>
<dbReference type="AlphaFoldDB" id="B0CU52"/>
<organism evidence="2">
    <name type="scientific">Laccaria bicolor (strain S238N-H82 / ATCC MYA-4686)</name>
    <name type="common">Bicoloured deceiver</name>
    <name type="synonym">Laccaria laccata var. bicolor</name>
    <dbReference type="NCBI Taxonomy" id="486041"/>
    <lineage>
        <taxon>Eukaryota</taxon>
        <taxon>Fungi</taxon>
        <taxon>Dikarya</taxon>
        <taxon>Basidiomycota</taxon>
        <taxon>Agaricomycotina</taxon>
        <taxon>Agaricomycetes</taxon>
        <taxon>Agaricomycetidae</taxon>
        <taxon>Agaricales</taxon>
        <taxon>Agaricineae</taxon>
        <taxon>Hydnangiaceae</taxon>
        <taxon>Laccaria</taxon>
    </lineage>
</organism>
<dbReference type="PANTHER" id="PTHR33266:SF1">
    <property type="entry name" value="F-BOX DOMAIN-CONTAINING PROTEIN"/>
    <property type="match status" value="1"/>
</dbReference>